<dbReference type="Proteomes" id="UP000000467">
    <property type="component" value="Chromosome"/>
</dbReference>
<dbReference type="SUPFAM" id="SSF53098">
    <property type="entry name" value="Ribonuclease H-like"/>
    <property type="match status" value="1"/>
</dbReference>
<dbReference type="KEGG" id="tpz:Tph_c23820"/>
<dbReference type="PANTHER" id="PTHR34614:SF2">
    <property type="entry name" value="TRANSPOSASE IS4-LIKE DOMAIN-CONTAINING PROTEIN"/>
    <property type="match status" value="1"/>
</dbReference>
<dbReference type="GO" id="GO:0003677">
    <property type="term" value="F:DNA binding"/>
    <property type="evidence" value="ECO:0007669"/>
    <property type="project" value="InterPro"/>
</dbReference>
<name>K4LX65_THEPS</name>
<sequence length="566" mass="65092">MLYLLLYGWYVWYNVGMYIRTIQRKNKDGSVVRYIQLAHNQWDPQARCAKAKVLFNFGREEEVDREALKRLVKSINRFLGPGETLRYEAETGAAPLKFITSRPLGGAWVLDRLWEELGIKGVLETLLKKRQYKTPVERAIFAMAANRALDPMSKRGVEEWVKEDAVIPGVEEIPLQQLYRAMDFLLENEAELQKQVYYSVANLLNLEVDILYFDTTSTYFEIEDEDEDGGLRRRGHSKDHRPDLPQAVIGLAVTRDGIPVRCWVWPGNTADISVVEQVKKDLIGWKLGRVITVLDRGFNSEDNLRCLQRAGGHYIAGEKLRSGKENTVQALKRGGRYQTVRDNLEVKEIVVGNGEARERYILVRNPEEAARDKARREKIIKELEEQLPHIKTHAKAVCELMAHPVYGRYLKLDSRSLPKIDRAKIREEEKLDGKYLLRTSDDTLSAEDVALGYKQLLLVEDAFRTLKSRLELRPVYHRLEDRIRSHVLLCWLALLLIRIAENRTGQTWCSLRATLQRMQLGEFSGTAGQVRQRTETTPAQKQIFKALAVKEPPLLFSINPTAKKNA</sequence>
<dbReference type="InterPro" id="IPR047654">
    <property type="entry name" value="IS1634_transpos"/>
</dbReference>
<dbReference type="InterPro" id="IPR002559">
    <property type="entry name" value="Transposase_11"/>
</dbReference>
<keyword evidence="3" id="KW-1185">Reference proteome</keyword>
<evidence type="ECO:0000259" key="1">
    <source>
        <dbReference type="Pfam" id="PF01609"/>
    </source>
</evidence>
<dbReference type="EMBL" id="CP003732">
    <property type="protein sequence ID" value="AFV12569.1"/>
    <property type="molecule type" value="Genomic_DNA"/>
</dbReference>
<dbReference type="NCBIfam" id="NF033559">
    <property type="entry name" value="transpos_IS1634"/>
    <property type="match status" value="1"/>
</dbReference>
<gene>
    <name evidence="2" type="ordered locus">Tph_c23820</name>
</gene>
<accession>K4LX65</accession>
<dbReference type="InterPro" id="IPR012337">
    <property type="entry name" value="RNaseH-like_sf"/>
</dbReference>
<dbReference type="eggNOG" id="COG5421">
    <property type="taxonomic scope" value="Bacteria"/>
</dbReference>
<proteinExistence type="predicted"/>
<protein>
    <submittedName>
        <fullName evidence="2">Transposase, IS4 family</fullName>
    </submittedName>
</protein>
<organism evidence="2 3">
    <name type="scientific">Thermacetogenium phaeum (strain ATCC BAA-254 / DSM 26808 / PB)</name>
    <dbReference type="NCBI Taxonomy" id="1089553"/>
    <lineage>
        <taxon>Bacteria</taxon>
        <taxon>Bacillati</taxon>
        <taxon>Bacillota</taxon>
        <taxon>Clostridia</taxon>
        <taxon>Thermoanaerobacterales</taxon>
        <taxon>Thermoanaerobacteraceae</taxon>
        <taxon>Thermacetogenium</taxon>
    </lineage>
</organism>
<dbReference type="HOGENOM" id="CLU_022426_5_1_9"/>
<dbReference type="GO" id="GO:0006313">
    <property type="term" value="P:DNA transposition"/>
    <property type="evidence" value="ECO:0007669"/>
    <property type="project" value="InterPro"/>
</dbReference>
<dbReference type="GO" id="GO:0004803">
    <property type="term" value="F:transposase activity"/>
    <property type="evidence" value="ECO:0007669"/>
    <property type="project" value="InterPro"/>
</dbReference>
<dbReference type="STRING" id="1089553.Tph_c23820"/>
<evidence type="ECO:0000313" key="2">
    <source>
        <dbReference type="EMBL" id="AFV12569.1"/>
    </source>
</evidence>
<dbReference type="AlphaFoldDB" id="K4LX65"/>
<feature type="domain" description="Transposase IS4-like" evidence="1">
    <location>
        <begin position="254"/>
        <end position="496"/>
    </location>
</feature>
<evidence type="ECO:0000313" key="3">
    <source>
        <dbReference type="Proteomes" id="UP000000467"/>
    </source>
</evidence>
<reference evidence="2 3" key="1">
    <citation type="journal article" date="2012" name="BMC Genomics">
        <title>Genome-guided analysis of physiological and morphological traits of the fermentative acetate oxidizer Thermacetogenium phaeum.</title>
        <authorList>
            <person name="Oehler D."/>
            <person name="Poehlein A."/>
            <person name="Leimbach A."/>
            <person name="Muller N."/>
            <person name="Daniel R."/>
            <person name="Gottschalk G."/>
            <person name="Schink B."/>
        </authorList>
    </citation>
    <scope>NUCLEOTIDE SEQUENCE [LARGE SCALE GENOMIC DNA]</scope>
    <source>
        <strain evidence="3">ATCC BAA-254 / DSM 26808 / PB</strain>
    </source>
</reference>
<dbReference type="Pfam" id="PF01609">
    <property type="entry name" value="DDE_Tnp_1"/>
    <property type="match status" value="1"/>
</dbReference>
<dbReference type="PANTHER" id="PTHR34614">
    <property type="match status" value="1"/>
</dbReference>